<evidence type="ECO:0000313" key="2">
    <source>
        <dbReference type="Proteomes" id="UP000316304"/>
    </source>
</evidence>
<organism evidence="1 2">
    <name type="scientific">Novipirellula galeiformis</name>
    <dbReference type="NCBI Taxonomy" id="2528004"/>
    <lineage>
        <taxon>Bacteria</taxon>
        <taxon>Pseudomonadati</taxon>
        <taxon>Planctomycetota</taxon>
        <taxon>Planctomycetia</taxon>
        <taxon>Pirellulales</taxon>
        <taxon>Pirellulaceae</taxon>
        <taxon>Novipirellula</taxon>
    </lineage>
</organism>
<evidence type="ECO:0000313" key="1">
    <source>
        <dbReference type="EMBL" id="TWU23326.1"/>
    </source>
</evidence>
<proteinExistence type="predicted"/>
<gene>
    <name evidence="1" type="ORF">Pla52o_28620</name>
</gene>
<dbReference type="EMBL" id="SJPT01000004">
    <property type="protein sequence ID" value="TWU23326.1"/>
    <property type="molecule type" value="Genomic_DNA"/>
</dbReference>
<accession>A0A5C6CJQ3</accession>
<sequence length="421" mass="44727">MMQRPSPTQLTSAVAMTLAVTLGASVGCVSLRHDLARHCSLDKFRASKKTYNGHEPTCWNKCPEATGCANGAQVSHPGMLEVLPQAEQVESVSVKRTQPDDSAMIDGFVPDEHAIPSASDRNTSALNDGISPTTKLDVSAAEQVLQGFVETSASTHAVVDAPKHDVVALPSMVPLRSDGMIEATVNASSVVGNEAAVSDPIESGIELSTPLATDERVPSVAKFSAPEVTVTEAPDSIPSALKGTVSANRSTTQPAPPQVEVPPVLEFGKVKRVAVPEPKSGVLEETVLEETELDETTPSEFTDAASDERFEPYKMKHTFAPVSVETKSSRMIPSMVTLPKRVPVIPSETTASVNVTSERDSNMNRFAPLRRIPISVEGLRVERQPVPGPQPVMGSQMVTETPIGTGLYPVPANRIQIPSGT</sequence>
<name>A0A5C6CJQ3_9BACT</name>
<dbReference type="PROSITE" id="PS51257">
    <property type="entry name" value="PROKAR_LIPOPROTEIN"/>
    <property type="match status" value="1"/>
</dbReference>
<comment type="caution">
    <text evidence="1">The sequence shown here is derived from an EMBL/GenBank/DDBJ whole genome shotgun (WGS) entry which is preliminary data.</text>
</comment>
<protein>
    <submittedName>
        <fullName evidence="1">Uncharacterized protein</fullName>
    </submittedName>
</protein>
<dbReference type="AlphaFoldDB" id="A0A5C6CJQ3"/>
<dbReference type="Proteomes" id="UP000316304">
    <property type="component" value="Unassembled WGS sequence"/>
</dbReference>
<reference evidence="1 2" key="1">
    <citation type="submission" date="2019-02" db="EMBL/GenBank/DDBJ databases">
        <title>Deep-cultivation of Planctomycetes and their phenomic and genomic characterization uncovers novel biology.</title>
        <authorList>
            <person name="Wiegand S."/>
            <person name="Jogler M."/>
            <person name="Boedeker C."/>
            <person name="Pinto D."/>
            <person name="Vollmers J."/>
            <person name="Rivas-Marin E."/>
            <person name="Kohn T."/>
            <person name="Peeters S.H."/>
            <person name="Heuer A."/>
            <person name="Rast P."/>
            <person name="Oberbeckmann S."/>
            <person name="Bunk B."/>
            <person name="Jeske O."/>
            <person name="Meyerdierks A."/>
            <person name="Storesund J.E."/>
            <person name="Kallscheuer N."/>
            <person name="Luecker S."/>
            <person name="Lage O.M."/>
            <person name="Pohl T."/>
            <person name="Merkel B.J."/>
            <person name="Hornburger P."/>
            <person name="Mueller R.-W."/>
            <person name="Bruemmer F."/>
            <person name="Labrenz M."/>
            <person name="Spormann A.M."/>
            <person name="Op Den Camp H."/>
            <person name="Overmann J."/>
            <person name="Amann R."/>
            <person name="Jetten M.S.M."/>
            <person name="Mascher T."/>
            <person name="Medema M.H."/>
            <person name="Devos D.P."/>
            <person name="Kaster A.-K."/>
            <person name="Ovreas L."/>
            <person name="Rohde M."/>
            <person name="Galperin M.Y."/>
            <person name="Jogler C."/>
        </authorList>
    </citation>
    <scope>NUCLEOTIDE SEQUENCE [LARGE SCALE GENOMIC DNA]</scope>
    <source>
        <strain evidence="1 2">Pla52o</strain>
    </source>
</reference>
<keyword evidence="2" id="KW-1185">Reference proteome</keyword>